<keyword evidence="4 7" id="KW-0133">Cell shape</keyword>
<evidence type="ECO:0000256" key="4">
    <source>
        <dbReference type="ARBA" id="ARBA00022960"/>
    </source>
</evidence>
<dbReference type="Pfam" id="PF06723">
    <property type="entry name" value="MreB_Mbl"/>
    <property type="match status" value="1"/>
</dbReference>
<keyword evidence="1 7" id="KW-0963">Cytoplasm</keyword>
<protein>
    <recommendedName>
        <fullName evidence="6 7">Cell shape-determining protein MreB</fullName>
    </recommendedName>
</protein>
<dbReference type="PANTHER" id="PTHR42749:SF1">
    <property type="entry name" value="CELL SHAPE-DETERMINING PROTEIN MREB"/>
    <property type="match status" value="1"/>
</dbReference>
<evidence type="ECO:0000313" key="9">
    <source>
        <dbReference type="Proteomes" id="UP000008221"/>
    </source>
</evidence>
<dbReference type="Proteomes" id="UP000008221">
    <property type="component" value="Chromosome"/>
</dbReference>
<dbReference type="InterPro" id="IPR004753">
    <property type="entry name" value="MreB"/>
</dbReference>
<dbReference type="NCBIfam" id="NF010539">
    <property type="entry name" value="PRK13927.1"/>
    <property type="match status" value="1"/>
</dbReference>
<dbReference type="InterPro" id="IPR056546">
    <property type="entry name" value="MreB_MamK-like"/>
</dbReference>
<evidence type="ECO:0000256" key="5">
    <source>
        <dbReference type="ARBA" id="ARBA00023458"/>
    </source>
</evidence>
<dbReference type="GO" id="GO:0005737">
    <property type="term" value="C:cytoplasm"/>
    <property type="evidence" value="ECO:0007669"/>
    <property type="project" value="UniProtKB-SubCell"/>
</dbReference>
<evidence type="ECO:0000256" key="6">
    <source>
        <dbReference type="ARBA" id="ARBA00067319"/>
    </source>
</evidence>
<dbReference type="HAMAP" id="MF_02207">
    <property type="entry name" value="MreB"/>
    <property type="match status" value="1"/>
</dbReference>
<comment type="similarity">
    <text evidence="5 7">Belongs to the FtsA/MreB family.</text>
</comment>
<evidence type="ECO:0000256" key="3">
    <source>
        <dbReference type="ARBA" id="ARBA00022840"/>
    </source>
</evidence>
<dbReference type="GO" id="GO:0005524">
    <property type="term" value="F:ATP binding"/>
    <property type="evidence" value="ECO:0007669"/>
    <property type="project" value="UniProtKB-KW"/>
</dbReference>
<dbReference type="STRING" id="351607.Acel_0748"/>
<dbReference type="HOGENOM" id="CLU_052037_0_0_11"/>
<dbReference type="CDD" id="cd10225">
    <property type="entry name" value="ASKHA_NBD_MreB-like"/>
    <property type="match status" value="1"/>
</dbReference>
<dbReference type="SUPFAM" id="SSF53067">
    <property type="entry name" value="Actin-like ATPase domain"/>
    <property type="match status" value="2"/>
</dbReference>
<evidence type="ECO:0000256" key="7">
    <source>
        <dbReference type="HAMAP-Rule" id="MF_02207"/>
    </source>
</evidence>
<dbReference type="PANTHER" id="PTHR42749">
    <property type="entry name" value="CELL SHAPE-DETERMINING PROTEIN MREB"/>
    <property type="match status" value="1"/>
</dbReference>
<keyword evidence="9" id="KW-1185">Reference proteome</keyword>
<feature type="binding site" evidence="7">
    <location>
        <begin position="41"/>
        <end position="43"/>
    </location>
    <ligand>
        <name>ATP</name>
        <dbReference type="ChEBI" id="CHEBI:30616"/>
    </ligand>
</feature>
<comment type="function">
    <text evidence="7">Forms membrane-associated dynamic filaments that are essential for cell shape determination. Acts by regulating cell wall synthesis and cell elongation, and thus cell shape. A feedback loop between cell geometry and MreB localization may maintain elongated cell shape by targeting cell wall growth to regions of negative cell wall curvature.</text>
</comment>
<evidence type="ECO:0000256" key="1">
    <source>
        <dbReference type="ARBA" id="ARBA00022490"/>
    </source>
</evidence>
<dbReference type="InParanoid" id="A0LSW1"/>
<proteinExistence type="inferred from homology"/>
<dbReference type="EMBL" id="CP000481">
    <property type="protein sequence ID" value="ABK52521.1"/>
    <property type="molecule type" value="Genomic_DNA"/>
</dbReference>
<keyword evidence="3 7" id="KW-0067">ATP-binding</keyword>
<dbReference type="eggNOG" id="COG1077">
    <property type="taxonomic scope" value="Bacteria"/>
</dbReference>
<comment type="subcellular location">
    <subcellularLocation>
        <location evidence="7">Cytoplasm</location>
    </subcellularLocation>
    <text evidence="7">Membrane-associated.</text>
</comment>
<dbReference type="GO" id="GO:0008360">
    <property type="term" value="P:regulation of cell shape"/>
    <property type="evidence" value="ECO:0007669"/>
    <property type="project" value="UniProtKB-UniRule"/>
</dbReference>
<dbReference type="Gene3D" id="3.30.420.40">
    <property type="match status" value="2"/>
</dbReference>
<evidence type="ECO:0000256" key="2">
    <source>
        <dbReference type="ARBA" id="ARBA00022741"/>
    </source>
</evidence>
<gene>
    <name evidence="7" type="primary">mreB</name>
    <name evidence="8" type="ordered locus">Acel_0748</name>
</gene>
<organism evidence="8 9">
    <name type="scientific">Acidothermus cellulolyticus (strain ATCC 43068 / DSM 8971 / 11B)</name>
    <dbReference type="NCBI Taxonomy" id="351607"/>
    <lineage>
        <taxon>Bacteria</taxon>
        <taxon>Bacillati</taxon>
        <taxon>Actinomycetota</taxon>
        <taxon>Actinomycetes</taxon>
        <taxon>Acidothermales</taxon>
        <taxon>Acidothermaceae</taxon>
        <taxon>Acidothermus</taxon>
    </lineage>
</organism>
<dbReference type="KEGG" id="ace:Acel_0748"/>
<dbReference type="FunFam" id="3.30.420.40:FF:000016">
    <property type="entry name" value="Rod shape-determining protein mreB"/>
    <property type="match status" value="1"/>
</dbReference>
<comment type="subunit">
    <text evidence="7">Forms polymers.</text>
</comment>
<accession>A0LSW1</accession>
<sequence>MGAEPLFPAAVDGGTCPMLNERRASMPTSIFGRDMAVDLGTANTLVYVRGRGIVLNEPSVVAINTNTGGILAVGIEAKRMIGRTPGNIVAVRPLKDGVIADFDTTERMLRYFIQKVHRNRHLARGPRLVVCVPSGCTAVEQRAVKDAGYAAGARRVYIIEEPMAAAIGAGLPVHEPTGNMVVDIGGGTTEVAVISLGGIVTSQSIRVGGDELDNAIINYVKKEYSLMLGERTAEEIKMAIGSAFPVPDEPHAEIRGRDLVSGLPKTIVVSAAEIRKAIDEPVNAIIDAVKVTLDKCPPELAGDIMDRGIVLTGGGALLKGLDERLRHETGMPIHITERPLDSVALGAGKCVEDFDTLQPVLISEPRSR</sequence>
<dbReference type="NCBIfam" id="TIGR00904">
    <property type="entry name" value="mreB"/>
    <property type="match status" value="1"/>
</dbReference>
<dbReference type="InterPro" id="IPR043129">
    <property type="entry name" value="ATPase_NBD"/>
</dbReference>
<evidence type="ECO:0000313" key="8">
    <source>
        <dbReference type="EMBL" id="ABK52521.1"/>
    </source>
</evidence>
<name>A0LSW1_ACIC1</name>
<dbReference type="PRINTS" id="PR01652">
    <property type="entry name" value="SHAPEPROTEIN"/>
</dbReference>
<dbReference type="AlphaFoldDB" id="A0LSW1"/>
<feature type="binding site" evidence="7">
    <location>
        <begin position="314"/>
        <end position="317"/>
    </location>
    <ligand>
        <name>ATP</name>
        <dbReference type="ChEBI" id="CHEBI:30616"/>
    </ligand>
</feature>
<feature type="binding site" evidence="7">
    <location>
        <begin position="234"/>
        <end position="237"/>
    </location>
    <ligand>
        <name>ATP</name>
        <dbReference type="ChEBI" id="CHEBI:30616"/>
    </ligand>
</feature>
<dbReference type="GO" id="GO:0000902">
    <property type="term" value="P:cell morphogenesis"/>
    <property type="evidence" value="ECO:0007669"/>
    <property type="project" value="InterPro"/>
</dbReference>
<feature type="binding site" evidence="7">
    <location>
        <begin position="186"/>
        <end position="188"/>
    </location>
    <ligand>
        <name>ATP</name>
        <dbReference type="ChEBI" id="CHEBI:30616"/>
    </ligand>
</feature>
<keyword evidence="2 7" id="KW-0547">Nucleotide-binding</keyword>
<reference evidence="8 9" key="1">
    <citation type="journal article" date="2009" name="Genome Res.">
        <title>Complete genome of the cellulolytic thermophile Acidothermus cellulolyticus 11B provides insights into its ecophysiological and evolutionary adaptations.</title>
        <authorList>
            <person name="Barabote R.D."/>
            <person name="Xie G."/>
            <person name="Leu D.H."/>
            <person name="Normand P."/>
            <person name="Necsulea A."/>
            <person name="Daubin V."/>
            <person name="Medigue C."/>
            <person name="Adney W.S."/>
            <person name="Xu X.C."/>
            <person name="Lapidus A."/>
            <person name="Parales R.E."/>
            <person name="Detter C."/>
            <person name="Pujic P."/>
            <person name="Bruce D."/>
            <person name="Lavire C."/>
            <person name="Challacombe J.F."/>
            <person name="Brettin T.S."/>
            <person name="Berry A.M."/>
        </authorList>
    </citation>
    <scope>NUCLEOTIDE SEQUENCE [LARGE SCALE GENOMIC DNA]</scope>
    <source>
        <strain evidence="9">ATCC 43068 / DSM 8971 / 11B</strain>
    </source>
</reference>